<dbReference type="GO" id="GO:0004674">
    <property type="term" value="F:protein serine/threonine kinase activity"/>
    <property type="evidence" value="ECO:0007669"/>
    <property type="project" value="UniProtKB-EC"/>
</dbReference>
<feature type="domain" description="Protein kinase" evidence="10">
    <location>
        <begin position="65"/>
        <end position="396"/>
    </location>
</feature>
<evidence type="ECO:0000256" key="2">
    <source>
        <dbReference type="ARBA" id="ARBA00012513"/>
    </source>
</evidence>
<evidence type="ECO:0000256" key="9">
    <source>
        <dbReference type="SAM" id="MobiDB-lite"/>
    </source>
</evidence>
<feature type="compositionally biased region" description="Polar residues" evidence="9">
    <location>
        <begin position="671"/>
        <end position="682"/>
    </location>
</feature>
<dbReference type="EMBL" id="NRSZ01000684">
    <property type="protein sequence ID" value="PNY25715.1"/>
    <property type="molecule type" value="Genomic_DNA"/>
</dbReference>
<dbReference type="AlphaFoldDB" id="A0A2K3QDU5"/>
<dbReference type="CDD" id="cd00180">
    <property type="entry name" value="PKc"/>
    <property type="match status" value="1"/>
</dbReference>
<dbReference type="Proteomes" id="UP000236621">
    <property type="component" value="Unassembled WGS sequence"/>
</dbReference>
<comment type="similarity">
    <text evidence="1">Belongs to the protein kinase superfamily. NEK Ser/Thr protein kinase family. NIMA subfamily.</text>
</comment>
<dbReference type="EC" id="2.7.11.1" evidence="2"/>
<dbReference type="PROSITE" id="PS00107">
    <property type="entry name" value="PROTEIN_KINASE_ATP"/>
    <property type="match status" value="1"/>
</dbReference>
<keyword evidence="12" id="KW-1185">Reference proteome</keyword>
<dbReference type="InterPro" id="IPR011009">
    <property type="entry name" value="Kinase-like_dom_sf"/>
</dbReference>
<dbReference type="PROSITE" id="PS00108">
    <property type="entry name" value="PROTEIN_KINASE_ST"/>
    <property type="match status" value="1"/>
</dbReference>
<name>A0A2K3QDU5_9HYPO</name>
<dbReference type="InterPro" id="IPR017441">
    <property type="entry name" value="Protein_kinase_ATP_BS"/>
</dbReference>
<dbReference type="SMART" id="SM00220">
    <property type="entry name" value="S_TKc"/>
    <property type="match status" value="1"/>
</dbReference>
<keyword evidence="8" id="KW-0175">Coiled coil</keyword>
<dbReference type="GO" id="GO:0005524">
    <property type="term" value="F:ATP binding"/>
    <property type="evidence" value="ECO:0007669"/>
    <property type="project" value="UniProtKB-UniRule"/>
</dbReference>
<feature type="compositionally biased region" description="Polar residues" evidence="9">
    <location>
        <begin position="534"/>
        <end position="545"/>
    </location>
</feature>
<keyword evidence="6 7" id="KW-0067">ATP-binding</keyword>
<accession>A0A2K3QDU5</accession>
<dbReference type="InterPro" id="IPR000719">
    <property type="entry name" value="Prot_kinase_dom"/>
</dbReference>
<feature type="coiled-coil region" evidence="8">
    <location>
        <begin position="419"/>
        <end position="485"/>
    </location>
</feature>
<evidence type="ECO:0000256" key="1">
    <source>
        <dbReference type="ARBA" id="ARBA00010886"/>
    </source>
</evidence>
<gene>
    <name evidence="11" type="ORF">TCAP_04349</name>
</gene>
<organism evidence="11 12">
    <name type="scientific">Tolypocladium capitatum</name>
    <dbReference type="NCBI Taxonomy" id="45235"/>
    <lineage>
        <taxon>Eukaryota</taxon>
        <taxon>Fungi</taxon>
        <taxon>Dikarya</taxon>
        <taxon>Ascomycota</taxon>
        <taxon>Pezizomycotina</taxon>
        <taxon>Sordariomycetes</taxon>
        <taxon>Hypocreomycetidae</taxon>
        <taxon>Hypocreales</taxon>
        <taxon>Ophiocordycipitaceae</taxon>
        <taxon>Tolypocladium</taxon>
    </lineage>
</organism>
<dbReference type="Pfam" id="PF00069">
    <property type="entry name" value="Pkinase"/>
    <property type="match status" value="1"/>
</dbReference>
<dbReference type="PANTHER" id="PTHR43671">
    <property type="entry name" value="SERINE/THREONINE-PROTEIN KINASE NEK"/>
    <property type="match status" value="1"/>
</dbReference>
<dbReference type="Gene3D" id="3.30.200.20">
    <property type="entry name" value="Phosphorylase Kinase, domain 1"/>
    <property type="match status" value="1"/>
</dbReference>
<dbReference type="STRING" id="45235.A0A2K3QDU5"/>
<feature type="region of interest" description="Disordered" evidence="9">
    <location>
        <begin position="485"/>
        <end position="748"/>
    </location>
</feature>
<evidence type="ECO:0000256" key="5">
    <source>
        <dbReference type="ARBA" id="ARBA00022777"/>
    </source>
</evidence>
<dbReference type="Gene3D" id="1.10.510.10">
    <property type="entry name" value="Transferase(Phosphotransferase) domain 1"/>
    <property type="match status" value="1"/>
</dbReference>
<evidence type="ECO:0000313" key="12">
    <source>
        <dbReference type="Proteomes" id="UP000236621"/>
    </source>
</evidence>
<proteinExistence type="inferred from homology"/>
<evidence type="ECO:0000259" key="10">
    <source>
        <dbReference type="PROSITE" id="PS50011"/>
    </source>
</evidence>
<feature type="compositionally biased region" description="Polar residues" evidence="9">
    <location>
        <begin position="601"/>
        <end position="626"/>
    </location>
</feature>
<keyword evidence="3" id="KW-0808">Transferase</keyword>
<feature type="compositionally biased region" description="Low complexity" evidence="9">
    <location>
        <begin position="560"/>
        <end position="573"/>
    </location>
</feature>
<dbReference type="InterPro" id="IPR008271">
    <property type="entry name" value="Ser/Thr_kinase_AS"/>
</dbReference>
<evidence type="ECO:0000256" key="4">
    <source>
        <dbReference type="ARBA" id="ARBA00022741"/>
    </source>
</evidence>
<evidence type="ECO:0000256" key="6">
    <source>
        <dbReference type="ARBA" id="ARBA00022840"/>
    </source>
</evidence>
<comment type="caution">
    <text evidence="11">The sequence shown here is derived from an EMBL/GenBank/DDBJ whole genome shotgun (WGS) entry which is preliminary data.</text>
</comment>
<protein>
    <recommendedName>
        <fullName evidence="2">non-specific serine/threonine protein kinase</fullName>
        <ecNumber evidence="2">2.7.11.1</ecNumber>
    </recommendedName>
</protein>
<keyword evidence="4 7" id="KW-0547">Nucleotide-binding</keyword>
<keyword evidence="5 11" id="KW-0418">Kinase</keyword>
<reference evidence="11 12" key="1">
    <citation type="submission" date="2017-08" db="EMBL/GenBank/DDBJ databases">
        <title>Harnessing the power of phylogenomics to disentangle the directionality and signatures of interkingdom host jumping in the parasitic fungal genus Tolypocladium.</title>
        <authorList>
            <person name="Quandt C.A."/>
            <person name="Patterson W."/>
            <person name="Spatafora J.W."/>
        </authorList>
    </citation>
    <scope>NUCLEOTIDE SEQUENCE [LARGE SCALE GENOMIC DNA]</scope>
    <source>
        <strain evidence="11 12">CBS 113982</strain>
    </source>
</reference>
<dbReference type="InterPro" id="IPR050660">
    <property type="entry name" value="NEK_Ser/Thr_kinase"/>
</dbReference>
<evidence type="ECO:0000313" key="11">
    <source>
        <dbReference type="EMBL" id="PNY25715.1"/>
    </source>
</evidence>
<dbReference type="SUPFAM" id="SSF56112">
    <property type="entry name" value="Protein kinase-like (PK-like)"/>
    <property type="match status" value="1"/>
</dbReference>
<sequence length="748" mass="82516">MGDRGHGWTTVGHRSLSPGFGRAWEAEQEQIELEAIAAWDKDEQWPGIDKPPVPAADAKRFDSRLVWVTDLGYGSFGRVEKVMHGSVCLARKRIVRKRGSLSVEEMRREGLTMRKLDHRHVVKLVATYSPRSHELCLLIWPAAVCDLGLFLDDLEDLRVGDGDRDDIMRRLDALDLKDLSAIEPPSTSQNFLSEEKCPAEFLRTVIGCVARAMAHCHANGVRHLDIKPSNILLKRGRVYLADFGISRDVSGQDQTTTDGLPGTERWRAPELYGDHGSSMQLSDMYSLGLVYLNIATVLYNARLGDFNAALDYSPTTLRGEQLKMREDKIKMHLDKLTRHALVTPPFIFTHEGQETVRPRPLINLISHMVATSPQSRPQADKVDEKLSMLGGIHQIYHAECCKRPMSWVEDRWDKKFTTISSLRKENEQLHKKIDELRGRDETYEARLQNERRAHEHDVARLQALLKDAEERCQRLEVEKAARKRNHYGHDAPRPAMTGAKRNSTTAPAAPVGLGLTKTRPPPTKPAAGPAMQPASRSTLQTSSCTPPRATRKASAGMPQSPRAARAATSPATRVPSVTNLAGYQLRSRGSGSKLPLPVTPGSRSGTPVLNRDQSLTDSSMTSSVFSRHSIETAPTPANNNSPQLRRTSLSGDARPEQQWTELPARPLSPSARRTSVATQGRPSTPPAPASPVLSMTASAMPSPGTLKSDAVPGSGDANSTARPPSLQPMKSWADVAKLEKRQQVAQRG</sequence>
<feature type="compositionally biased region" description="Polar residues" evidence="9">
    <location>
        <begin position="635"/>
        <end position="650"/>
    </location>
</feature>
<evidence type="ECO:0000256" key="8">
    <source>
        <dbReference type="SAM" id="Coils"/>
    </source>
</evidence>
<evidence type="ECO:0000256" key="3">
    <source>
        <dbReference type="ARBA" id="ARBA00022679"/>
    </source>
</evidence>
<evidence type="ECO:0000256" key="7">
    <source>
        <dbReference type="PROSITE-ProRule" id="PRU10141"/>
    </source>
</evidence>
<dbReference type="PANTHER" id="PTHR43671:SF13">
    <property type="entry name" value="SERINE_THREONINE-PROTEIN KINASE NEK2"/>
    <property type="match status" value="1"/>
</dbReference>
<dbReference type="PROSITE" id="PS50011">
    <property type="entry name" value="PROTEIN_KINASE_DOM"/>
    <property type="match status" value="1"/>
</dbReference>
<dbReference type="OrthoDB" id="248923at2759"/>
<feature type="binding site" evidence="7">
    <location>
        <position position="97"/>
    </location>
    <ligand>
        <name>ATP</name>
        <dbReference type="ChEBI" id="CHEBI:30616"/>
    </ligand>
</feature>